<dbReference type="Proteomes" id="UP001595645">
    <property type="component" value="Unassembled WGS sequence"/>
</dbReference>
<dbReference type="SMART" id="SM00220">
    <property type="entry name" value="S_TKc"/>
    <property type="match status" value="1"/>
</dbReference>
<accession>A0ABV7NVC9</accession>
<dbReference type="Pfam" id="PF25816">
    <property type="entry name" value="RamC_N"/>
    <property type="match status" value="1"/>
</dbReference>
<dbReference type="Gene3D" id="1.50.10.20">
    <property type="match status" value="1"/>
</dbReference>
<name>A0ABV7NVC9_9PSEU</name>
<feature type="domain" description="Protein kinase" evidence="1">
    <location>
        <begin position="225"/>
        <end position="488"/>
    </location>
</feature>
<evidence type="ECO:0000313" key="3">
    <source>
        <dbReference type="Proteomes" id="UP001595645"/>
    </source>
</evidence>
<gene>
    <name evidence="2" type="primary">lanKC</name>
    <name evidence="2" type="ORF">ACFOSH_09185</name>
</gene>
<dbReference type="NCBIfam" id="NF038151">
    <property type="entry name" value="lanthi_synth_III"/>
    <property type="match status" value="1"/>
</dbReference>
<evidence type="ECO:0000313" key="2">
    <source>
        <dbReference type="EMBL" id="MFC3449602.1"/>
    </source>
</evidence>
<dbReference type="SMART" id="SM01260">
    <property type="entry name" value="LANC_like"/>
    <property type="match status" value="1"/>
</dbReference>
<dbReference type="CDD" id="cd04791">
    <property type="entry name" value="LanC_SerThrkinase"/>
    <property type="match status" value="1"/>
</dbReference>
<evidence type="ECO:0000259" key="1">
    <source>
        <dbReference type="PROSITE" id="PS50011"/>
    </source>
</evidence>
<dbReference type="InterPro" id="IPR053524">
    <property type="entry name" value="Aerial_hyphae_peptide-synth"/>
</dbReference>
<dbReference type="InterPro" id="IPR057929">
    <property type="entry name" value="RamC_N"/>
</dbReference>
<comment type="caution">
    <text evidence="2">The sequence shown here is derived from an EMBL/GenBank/DDBJ whole genome shotgun (WGS) entry which is preliminary data.</text>
</comment>
<reference evidence="3" key="1">
    <citation type="journal article" date="2019" name="Int. J. Syst. Evol. Microbiol.">
        <title>The Global Catalogue of Microorganisms (GCM) 10K type strain sequencing project: providing services to taxonomists for standard genome sequencing and annotation.</title>
        <authorList>
            <consortium name="The Broad Institute Genomics Platform"/>
            <consortium name="The Broad Institute Genome Sequencing Center for Infectious Disease"/>
            <person name="Wu L."/>
            <person name="Ma J."/>
        </authorList>
    </citation>
    <scope>NUCLEOTIDE SEQUENCE [LARGE SCALE GENOMIC DNA]</scope>
    <source>
        <strain evidence="3">CGMCC 4.7676</strain>
    </source>
</reference>
<dbReference type="InterPro" id="IPR011009">
    <property type="entry name" value="Kinase-like_dom_sf"/>
</dbReference>
<dbReference type="SUPFAM" id="SSF158745">
    <property type="entry name" value="LanC-like"/>
    <property type="match status" value="1"/>
</dbReference>
<dbReference type="InterPro" id="IPR012341">
    <property type="entry name" value="6hp_glycosidase-like_sf"/>
</dbReference>
<keyword evidence="3" id="KW-1185">Reference proteome</keyword>
<dbReference type="RefSeq" id="WP_378238302.1">
    <property type="nucleotide sequence ID" value="NZ_JBHRWK010000014.1"/>
</dbReference>
<dbReference type="InterPro" id="IPR058053">
    <property type="entry name" value="RamC_C"/>
</dbReference>
<dbReference type="InterPro" id="IPR007822">
    <property type="entry name" value="LANC-like"/>
</dbReference>
<sequence length="847" mass="93429">MDVRYEAYCFADPLFFDEQQENGDVADDFASLLPAPESGWRTGVRGVWRMMHPVARNLPLQGWKIHVSAGLGNAERVLVKVHEHCLERTLSYKHLRSRSTLLARNSKYAPRDGSGKLLTLYPADNDELERVLAELSAKLDGEPGAYILSDLRYGAGPLYVRYGGFAEQWVELDGKRVLAVRKPDGTLVPDKRESTFSVPGWVTIPEFLAPHLAARKSGGVDQFPYRVKSSLHFSNGGGVYLADRNADGEQVVLKEARPFAGLDRDEIDAVDRLRWEHEVLERLKGIEGIPAAYDRFTVWEHHFLAMEYMPGVSLGSWLARNYPLTRRDCTEADIVAYTERALALVDRVARMVDEVHGRRIVFGDLHSMNILVDGDDDEIGLIDFEMATDAGSGKRPALGAPGFRAPRDRNGFEIDDYAIAVLKLWIFLPLTTLLELAPAKLRGLADFVQRRFDVPEGYADAIVAELAPRNAQPRSASTELDQEKPDWALVRKQLTEGILASATPERTDRLFPGDIEQFRVGGACFGYGAAGVLHALNAVGGERYPDHERWLLDSVRRDPPDRPGFYDGSYGIAYVLEELGYREEATKLLAASATLVEQTTDHSLEGGLSGIGLTQLHFAVARKDNEFGRQALATAVRLAEALETAAPPGKFARAGLLNGWSGPALLFVRLFERTREEGWLSFADQALERDIEECVESDDGSLQVRDGESRTLPYVGVGGAGILMVAEELAKYRPDAKSLKSLPGLREACRGEFVIHPGLFFGRCGLMTALSMGSEPDQRVLDTIDLHLSRLAWYAMPYKDGLAFPGNQLLRLSMDVVTGGAGVLLALAATLDGKAVLPFLSPRTTGH</sequence>
<dbReference type="SUPFAM" id="SSF56112">
    <property type="entry name" value="Protein kinase-like (PK-like)"/>
    <property type="match status" value="1"/>
</dbReference>
<dbReference type="Gene3D" id="1.50.10.10">
    <property type="match status" value="1"/>
</dbReference>
<proteinExistence type="predicted"/>
<organism evidence="2 3">
    <name type="scientific">Amycolatopsis speibonae</name>
    <dbReference type="NCBI Taxonomy" id="1450224"/>
    <lineage>
        <taxon>Bacteria</taxon>
        <taxon>Bacillati</taxon>
        <taxon>Actinomycetota</taxon>
        <taxon>Actinomycetes</taxon>
        <taxon>Pseudonocardiales</taxon>
        <taxon>Pseudonocardiaceae</taxon>
        <taxon>Amycolatopsis</taxon>
    </lineage>
</organism>
<dbReference type="InterPro" id="IPR000719">
    <property type="entry name" value="Prot_kinase_dom"/>
</dbReference>
<protein>
    <submittedName>
        <fullName evidence="2">Class III lanthionine synthetase LanKC</fullName>
    </submittedName>
</protein>
<dbReference type="EMBL" id="JBHRWK010000014">
    <property type="protein sequence ID" value="MFC3449602.1"/>
    <property type="molecule type" value="Genomic_DNA"/>
</dbReference>
<dbReference type="PROSITE" id="PS50011">
    <property type="entry name" value="PROTEIN_KINASE_DOM"/>
    <property type="match status" value="1"/>
</dbReference>
<dbReference type="Gene3D" id="1.10.510.10">
    <property type="entry name" value="Transferase(Phosphotransferase) domain 1"/>
    <property type="match status" value="1"/>
</dbReference>
<dbReference type="Pfam" id="PF00069">
    <property type="entry name" value="Pkinase"/>
    <property type="match status" value="1"/>
</dbReference>